<accession>A7SA42</accession>
<dbReference type="SUPFAM" id="SSF117856">
    <property type="entry name" value="AF0104/ALDC/Ptd012-like"/>
    <property type="match status" value="1"/>
</dbReference>
<evidence type="ECO:0000256" key="5">
    <source>
        <dbReference type="ARBA" id="ARBA00022833"/>
    </source>
</evidence>
<dbReference type="Proteomes" id="UP000001593">
    <property type="component" value="Unassembled WGS sequence"/>
</dbReference>
<keyword evidence="3" id="KW-0479">Metal-binding</keyword>
<keyword evidence="4" id="KW-0378">Hydrolase</keyword>
<dbReference type="Pfam" id="PF08925">
    <property type="entry name" value="DUF1907"/>
    <property type="match status" value="1"/>
</dbReference>
<name>A7SA42_NEMVE</name>
<comment type="subcellular location">
    <subcellularLocation>
        <location evidence="1">Nucleus</location>
    </subcellularLocation>
</comment>
<reference evidence="8 9" key="1">
    <citation type="journal article" date="2007" name="Science">
        <title>Sea anemone genome reveals ancestral eumetazoan gene repertoire and genomic organization.</title>
        <authorList>
            <person name="Putnam N.H."/>
            <person name="Srivastava M."/>
            <person name="Hellsten U."/>
            <person name="Dirks B."/>
            <person name="Chapman J."/>
            <person name="Salamov A."/>
            <person name="Terry A."/>
            <person name="Shapiro H."/>
            <person name="Lindquist E."/>
            <person name="Kapitonov V.V."/>
            <person name="Jurka J."/>
            <person name="Genikhovich G."/>
            <person name="Grigoriev I.V."/>
            <person name="Lucas S.M."/>
            <person name="Steele R.E."/>
            <person name="Finnerty J.R."/>
            <person name="Technau U."/>
            <person name="Martindale M.Q."/>
            <person name="Rokhsar D.S."/>
        </authorList>
    </citation>
    <scope>NUCLEOTIDE SEQUENCE [LARGE SCALE GENOMIC DNA]</scope>
    <source>
        <strain evidence="9">CH2 X CH6</strain>
    </source>
</reference>
<evidence type="ECO:0000256" key="1">
    <source>
        <dbReference type="ARBA" id="ARBA00004123"/>
    </source>
</evidence>
<keyword evidence="6" id="KW-0539">Nucleus</keyword>
<dbReference type="InParanoid" id="A7SA42"/>
<dbReference type="PANTHER" id="PTHR13204:SF1">
    <property type="entry name" value="ESTER HYDROLASE C11ORF54"/>
    <property type="match status" value="1"/>
</dbReference>
<comment type="subunit">
    <text evidence="2">Monomer.</text>
</comment>
<proteinExistence type="predicted"/>
<sequence>TVLQDGLTKNFSHATVTVVECPDFRQPPWNFPATGKNLLIVDVGGPAYLLPLPQLNKIYDMNDVAAKADLPGGYVIGAGAGSHTSVGVNCEMIANVCTGTETSNPVIQSKITKVNPEDGSCVFQDYDVCDFSLLANCLITEGKPGKVLKVEASKRTGDENFVTCMRLALGSYYGNRAVGIGGTFMIAKGKANFHIMPEFSKTPLNSPEEVNNWLKFYDMSAPLVCLGVLESYDPGLDLRVEHFHGYNNHGEGGHYHYDTTPNEVEYVGYFTPAERLYRMDRPPKL</sequence>
<dbReference type="InterPro" id="IPR015021">
    <property type="entry name" value="C11orf54_DUF1907"/>
</dbReference>
<evidence type="ECO:0000256" key="2">
    <source>
        <dbReference type="ARBA" id="ARBA00011245"/>
    </source>
</evidence>
<feature type="non-terminal residue" evidence="8">
    <location>
        <position position="285"/>
    </location>
</feature>
<keyword evidence="5" id="KW-0862">Zinc</keyword>
<dbReference type="EMBL" id="DS469607">
    <property type="protein sequence ID" value="EDO39425.1"/>
    <property type="molecule type" value="Genomic_DNA"/>
</dbReference>
<dbReference type="GO" id="GO:0005634">
    <property type="term" value="C:nucleus"/>
    <property type="evidence" value="ECO:0000318"/>
    <property type="project" value="GO_Central"/>
</dbReference>
<evidence type="ECO:0000256" key="3">
    <source>
        <dbReference type="ARBA" id="ARBA00022723"/>
    </source>
</evidence>
<keyword evidence="9" id="KW-1185">Reference proteome</keyword>
<dbReference type="STRING" id="45351.A7SA42"/>
<evidence type="ECO:0000259" key="7">
    <source>
        <dbReference type="SMART" id="SM01168"/>
    </source>
</evidence>
<feature type="domain" description="DUF1907" evidence="7">
    <location>
        <begin position="2"/>
        <end position="279"/>
    </location>
</feature>
<evidence type="ECO:0000313" key="8">
    <source>
        <dbReference type="EMBL" id="EDO39425.1"/>
    </source>
</evidence>
<dbReference type="PhylomeDB" id="A7SA42"/>
<dbReference type="AlphaFoldDB" id="A7SA42"/>
<dbReference type="CDD" id="cd17298">
    <property type="entry name" value="DUF1907"/>
    <property type="match status" value="1"/>
</dbReference>
<gene>
    <name evidence="8" type="ORF">NEMVEDRAFT_v1g110650</name>
</gene>
<dbReference type="GO" id="GO:0016788">
    <property type="term" value="F:hydrolase activity, acting on ester bonds"/>
    <property type="evidence" value="ECO:0000318"/>
    <property type="project" value="GO_Central"/>
</dbReference>
<dbReference type="eggNOG" id="KOG4048">
    <property type="taxonomic scope" value="Eukaryota"/>
</dbReference>
<evidence type="ECO:0000256" key="6">
    <source>
        <dbReference type="ARBA" id="ARBA00023242"/>
    </source>
</evidence>
<dbReference type="SMART" id="SM01168">
    <property type="entry name" value="DUF1907"/>
    <property type="match status" value="1"/>
</dbReference>
<dbReference type="PANTHER" id="PTHR13204">
    <property type="entry name" value="PTD012 PROTEIN"/>
    <property type="match status" value="1"/>
</dbReference>
<dbReference type="GO" id="GO:0008270">
    <property type="term" value="F:zinc ion binding"/>
    <property type="evidence" value="ECO:0000318"/>
    <property type="project" value="GO_Central"/>
</dbReference>
<organism evidence="8 9">
    <name type="scientific">Nematostella vectensis</name>
    <name type="common">Starlet sea anemone</name>
    <dbReference type="NCBI Taxonomy" id="45351"/>
    <lineage>
        <taxon>Eukaryota</taxon>
        <taxon>Metazoa</taxon>
        <taxon>Cnidaria</taxon>
        <taxon>Anthozoa</taxon>
        <taxon>Hexacorallia</taxon>
        <taxon>Actiniaria</taxon>
        <taxon>Edwardsiidae</taxon>
        <taxon>Nematostella</taxon>
    </lineage>
</organism>
<protein>
    <recommendedName>
        <fullName evidence="7">DUF1907 domain-containing protein</fullName>
    </recommendedName>
</protein>
<dbReference type="OMA" id="YHIMPDF"/>
<evidence type="ECO:0000256" key="4">
    <source>
        <dbReference type="ARBA" id="ARBA00022801"/>
    </source>
</evidence>
<evidence type="ECO:0000313" key="9">
    <source>
        <dbReference type="Proteomes" id="UP000001593"/>
    </source>
</evidence>
<dbReference type="HOGENOM" id="CLU_055541_0_0_1"/>